<name>A0A1G9YTK0_9FIRM</name>
<dbReference type="InterPro" id="IPR036259">
    <property type="entry name" value="MFS_trans_sf"/>
</dbReference>
<dbReference type="GO" id="GO:0015293">
    <property type="term" value="F:symporter activity"/>
    <property type="evidence" value="ECO:0007669"/>
    <property type="project" value="InterPro"/>
</dbReference>
<evidence type="ECO:0000256" key="1">
    <source>
        <dbReference type="SAM" id="Phobius"/>
    </source>
</evidence>
<keyword evidence="1" id="KW-0472">Membrane</keyword>
<proteinExistence type="predicted"/>
<feature type="transmembrane region" description="Helical" evidence="1">
    <location>
        <begin position="191"/>
        <end position="211"/>
    </location>
</feature>
<evidence type="ECO:0000313" key="3">
    <source>
        <dbReference type="Proteomes" id="UP000187651"/>
    </source>
</evidence>
<sequence length="489" mass="53846">MGNENNGIHRAKIWQIFGFSLNNVATNMYLWLMTFIAYFLTGFVGVGVVVASSLVTVMRIWDGVTDPFIGYIVDKTNGRFGKNRPFVVIGQLIMICMSAIMFFLVPSVPKAGRFVVFIIFYAIYIVGYTLQCVVTKSAQTCLTNDPKQRPLLSVFLGLGNAIFFAAMPYYSYTFLLKKHNYAFSRAFFAEHWLFCVVFSAILSVIVIISLIEKDRKEYFGIGGVSKVSFKDYLEIIKNNRAIQMLVISASTDKLATQTKSDATITLIVYGIVCGNAAVSGVLNAYTIIPNIIFIIFISGWISAKFGQKRSMVIGSWGALFSCVALIALFVIGNPRTLSLPGDGVFSGWSVFTVLFLLLTILFNGFNTVNGNVVITMTADCADYEVYRSGKYVPGMIGTLFSFVDKLISSLASTIVGLMCAIIGFASALPTAQTPYSTKLFVVGMIGMYGLVLIGLICNLVAMKFYPLNKEKMNEIQQEIAEIKAKNQVA</sequence>
<keyword evidence="3" id="KW-1185">Reference proteome</keyword>
<accession>A0A1G9YTK0</accession>
<feature type="transmembrane region" description="Helical" evidence="1">
    <location>
        <begin position="28"/>
        <end position="51"/>
    </location>
</feature>
<reference evidence="3" key="1">
    <citation type="submission" date="2016-10" db="EMBL/GenBank/DDBJ databases">
        <authorList>
            <person name="Varghese N."/>
            <person name="Submissions S."/>
        </authorList>
    </citation>
    <scope>NUCLEOTIDE SEQUENCE [LARGE SCALE GENOMIC DNA]</scope>
    <source>
        <strain evidence="3">M83</strain>
    </source>
</reference>
<dbReference type="PANTHER" id="PTHR11328">
    <property type="entry name" value="MAJOR FACILITATOR SUPERFAMILY DOMAIN-CONTAINING PROTEIN"/>
    <property type="match status" value="1"/>
</dbReference>
<keyword evidence="1" id="KW-1133">Transmembrane helix</keyword>
<protein>
    <submittedName>
        <fullName evidence="2">Na+/melibiose symporter</fullName>
    </submittedName>
</protein>
<dbReference type="Proteomes" id="UP000187651">
    <property type="component" value="Unassembled WGS sequence"/>
</dbReference>
<feature type="transmembrane region" description="Helical" evidence="1">
    <location>
        <begin position="343"/>
        <end position="362"/>
    </location>
</feature>
<dbReference type="RefSeq" id="WP_074521936.1">
    <property type="nucleotide sequence ID" value="NZ_FNHZ01000006.1"/>
</dbReference>
<evidence type="ECO:0000313" key="2">
    <source>
        <dbReference type="EMBL" id="SDN11831.1"/>
    </source>
</evidence>
<organism evidence="2 3">
    <name type="scientific">Lachnospira pectinoschiza</name>
    <dbReference type="NCBI Taxonomy" id="28052"/>
    <lineage>
        <taxon>Bacteria</taxon>
        <taxon>Bacillati</taxon>
        <taxon>Bacillota</taxon>
        <taxon>Clostridia</taxon>
        <taxon>Lachnospirales</taxon>
        <taxon>Lachnospiraceae</taxon>
        <taxon>Lachnospira</taxon>
    </lineage>
</organism>
<feature type="transmembrane region" description="Helical" evidence="1">
    <location>
        <begin position="439"/>
        <end position="461"/>
    </location>
</feature>
<dbReference type="GO" id="GO:0008643">
    <property type="term" value="P:carbohydrate transport"/>
    <property type="evidence" value="ECO:0007669"/>
    <property type="project" value="InterPro"/>
</dbReference>
<dbReference type="Pfam" id="PF13347">
    <property type="entry name" value="MFS_2"/>
    <property type="match status" value="1"/>
</dbReference>
<dbReference type="GO" id="GO:0005886">
    <property type="term" value="C:plasma membrane"/>
    <property type="evidence" value="ECO:0007669"/>
    <property type="project" value="TreeGrafter"/>
</dbReference>
<feature type="transmembrane region" description="Helical" evidence="1">
    <location>
        <begin position="284"/>
        <end position="303"/>
    </location>
</feature>
<gene>
    <name evidence="2" type="ORF">SAMN05216544_1909</name>
</gene>
<feature type="transmembrane region" description="Helical" evidence="1">
    <location>
        <begin position="151"/>
        <end position="171"/>
    </location>
</feature>
<dbReference type="OrthoDB" id="9764596at2"/>
<dbReference type="InterPro" id="IPR039672">
    <property type="entry name" value="MFS_2"/>
</dbReference>
<feature type="transmembrane region" description="Helical" evidence="1">
    <location>
        <begin position="262"/>
        <end position="278"/>
    </location>
</feature>
<dbReference type="SUPFAM" id="SSF103473">
    <property type="entry name" value="MFS general substrate transporter"/>
    <property type="match status" value="1"/>
</dbReference>
<dbReference type="AlphaFoldDB" id="A0A1G9YTK0"/>
<feature type="transmembrane region" description="Helical" evidence="1">
    <location>
        <begin position="406"/>
        <end position="427"/>
    </location>
</feature>
<feature type="transmembrane region" description="Helical" evidence="1">
    <location>
        <begin position="85"/>
        <end position="105"/>
    </location>
</feature>
<feature type="transmembrane region" description="Helical" evidence="1">
    <location>
        <begin position="310"/>
        <end position="331"/>
    </location>
</feature>
<dbReference type="EMBL" id="FNHZ01000006">
    <property type="protein sequence ID" value="SDN11831.1"/>
    <property type="molecule type" value="Genomic_DNA"/>
</dbReference>
<keyword evidence="1" id="KW-0812">Transmembrane</keyword>
<dbReference type="PANTHER" id="PTHR11328:SF28">
    <property type="entry name" value="MAJOR FACILITATOR SUPERFAMILY DOMAIN-CONTAINING PROTEIN 12"/>
    <property type="match status" value="1"/>
</dbReference>
<dbReference type="Gene3D" id="1.20.1250.20">
    <property type="entry name" value="MFS general substrate transporter like domains"/>
    <property type="match status" value="1"/>
</dbReference>
<feature type="transmembrane region" description="Helical" evidence="1">
    <location>
        <begin position="111"/>
        <end position="130"/>
    </location>
</feature>